<organism evidence="3 5">
    <name type="scientific">Plasmodium ovale curtisi</name>
    <dbReference type="NCBI Taxonomy" id="864141"/>
    <lineage>
        <taxon>Eukaryota</taxon>
        <taxon>Sar</taxon>
        <taxon>Alveolata</taxon>
        <taxon>Apicomplexa</taxon>
        <taxon>Aconoidasida</taxon>
        <taxon>Haemosporida</taxon>
        <taxon>Plasmodiidae</taxon>
        <taxon>Plasmodium</taxon>
        <taxon>Plasmodium (Plasmodium)</taxon>
    </lineage>
</organism>
<reference evidence="3" key="1">
    <citation type="submission" date="2016-05" db="EMBL/GenBank/DDBJ databases">
        <authorList>
            <person name="Lavstsen T."/>
            <person name="Jespersen J.S."/>
        </authorList>
    </citation>
    <scope>NUCLEOTIDE SEQUENCE [LARGE SCALE GENOMIC DNA]</scope>
</reference>
<dbReference type="EMBL" id="FLQU01001594">
    <property type="protein sequence ID" value="SBS93674.1"/>
    <property type="molecule type" value="Genomic_DNA"/>
</dbReference>
<dbReference type="AlphaFoldDB" id="A0A1A8WN53"/>
<feature type="region of interest" description="Disordered" evidence="1">
    <location>
        <begin position="15"/>
        <end position="37"/>
    </location>
</feature>
<sequence length="199" mass="23031">MAIYDTEDMNAAEISYSDYSHSSDTTASADTSASDEDVKGIQIKIKRAIENRILDETKKKKKRKLLNFEKNFKKRKNMKIEEAGYKIITRKFKFFKNEEMKKKPEDTAHAESNSNNITNDSNVNKMDADKVERQRGRLNHGKVARTIDETTMKKEEEIHSDDFPFNICLPLSDIKRKKKIANICVKVGYNLLEKNECKA</sequence>
<dbReference type="EMBL" id="FLQV01000157">
    <property type="protein sequence ID" value="SBS83336.1"/>
    <property type="molecule type" value="Genomic_DNA"/>
</dbReference>
<dbReference type="Proteomes" id="UP000078560">
    <property type="component" value="Unassembled WGS sequence"/>
</dbReference>
<evidence type="ECO:0000256" key="1">
    <source>
        <dbReference type="SAM" id="MobiDB-lite"/>
    </source>
</evidence>
<evidence type="ECO:0000313" key="4">
    <source>
        <dbReference type="Proteomes" id="UP000078546"/>
    </source>
</evidence>
<feature type="region of interest" description="Disordered" evidence="1">
    <location>
        <begin position="103"/>
        <end position="136"/>
    </location>
</feature>
<gene>
    <name evidence="2" type="ORF">POVCU1_008860</name>
    <name evidence="3" type="ORF">POVCU2_0082900</name>
</gene>
<feature type="compositionally biased region" description="Basic and acidic residues" evidence="1">
    <location>
        <begin position="126"/>
        <end position="135"/>
    </location>
</feature>
<accession>A0A1A8WN53</accession>
<evidence type="ECO:0000313" key="3">
    <source>
        <dbReference type="EMBL" id="SBS93674.1"/>
    </source>
</evidence>
<reference evidence="4 5" key="2">
    <citation type="submission" date="2016-05" db="EMBL/GenBank/DDBJ databases">
        <authorList>
            <person name="Naeem Raeece"/>
        </authorList>
    </citation>
    <scope>NUCLEOTIDE SEQUENCE [LARGE SCALE GENOMIC DNA]</scope>
</reference>
<evidence type="ECO:0000313" key="5">
    <source>
        <dbReference type="Proteomes" id="UP000078560"/>
    </source>
</evidence>
<feature type="compositionally biased region" description="Low complexity" evidence="1">
    <location>
        <begin position="15"/>
        <end position="32"/>
    </location>
</feature>
<protein>
    <submittedName>
        <fullName evidence="3">Uncharacterized protein</fullName>
    </submittedName>
</protein>
<evidence type="ECO:0000313" key="2">
    <source>
        <dbReference type="EMBL" id="SBS83336.1"/>
    </source>
</evidence>
<proteinExistence type="predicted"/>
<feature type="compositionally biased region" description="Low complexity" evidence="1">
    <location>
        <begin position="112"/>
        <end position="124"/>
    </location>
</feature>
<name>A0A1A8WN53_PLAOA</name>
<dbReference type="Proteomes" id="UP000078546">
    <property type="component" value="Unassembled WGS sequence"/>
</dbReference>